<dbReference type="GeneID" id="91006923"/>
<organism evidence="1 2">
    <name type="scientific">Sphingomonas faeni</name>
    <dbReference type="NCBI Taxonomy" id="185950"/>
    <lineage>
        <taxon>Bacteria</taxon>
        <taxon>Pseudomonadati</taxon>
        <taxon>Pseudomonadota</taxon>
        <taxon>Alphaproteobacteria</taxon>
        <taxon>Sphingomonadales</taxon>
        <taxon>Sphingomonadaceae</taxon>
        <taxon>Sphingomonas</taxon>
    </lineage>
</organism>
<dbReference type="AlphaFoldDB" id="A0A2T5U0A4"/>
<dbReference type="GO" id="GO:0016787">
    <property type="term" value="F:hydrolase activity"/>
    <property type="evidence" value="ECO:0007669"/>
    <property type="project" value="UniProtKB-KW"/>
</dbReference>
<name>A0A2T5U0A4_9SPHN</name>
<dbReference type="SUPFAM" id="SSF53187">
    <property type="entry name" value="Zn-dependent exopeptidases"/>
    <property type="match status" value="1"/>
</dbReference>
<dbReference type="InterPro" id="IPR011227">
    <property type="entry name" value="UCP029730"/>
</dbReference>
<proteinExistence type="predicted"/>
<dbReference type="OrthoDB" id="9815326at2"/>
<dbReference type="Proteomes" id="UP000244013">
    <property type="component" value="Unassembled WGS sequence"/>
</dbReference>
<dbReference type="Pfam" id="PF05013">
    <property type="entry name" value="FGase"/>
    <property type="match status" value="1"/>
</dbReference>
<sequence>MKTAISQSLLGTEDAAPVTLVNPEGASSFLLIGDHAGKAVPAALGSLGLSDAELSRHIGWDIGIAELGQMLAERLDAVFLRQTYSRLVIDCNRSAQQPDAIAAVSDGTMVPGNQALSDADVAARFAEIHEPYQAAIAAELARRDALGITTTFVALHSFTPSMRGVDRLWQIGILHDGGDTGFAHALLDVLREEADLTVGDNEPYRMDQIDYTIPRHAYPARRYAEIEIRQDLLGSTQGCAAWADRLAWLLPVAAARTRGA</sequence>
<dbReference type="InterPro" id="IPR007709">
    <property type="entry name" value="N-FG_amidohydro"/>
</dbReference>
<dbReference type="RefSeq" id="WP_107955075.1">
    <property type="nucleotide sequence ID" value="NZ_QAYE01000008.1"/>
</dbReference>
<reference evidence="1 2" key="1">
    <citation type="submission" date="2018-04" db="EMBL/GenBank/DDBJ databases">
        <title>Genomic Encyclopedia of Type Strains, Phase III (KMG-III): the genomes of soil and plant-associated and newly described type strains.</title>
        <authorList>
            <person name="Whitman W."/>
        </authorList>
    </citation>
    <scope>NUCLEOTIDE SEQUENCE [LARGE SCALE GENOMIC DNA]</scope>
    <source>
        <strain evidence="1 2">MA-olki</strain>
    </source>
</reference>
<accession>A0A2T5U0A4</accession>
<dbReference type="EMBL" id="QAYE01000008">
    <property type="protein sequence ID" value="PTW44922.1"/>
    <property type="molecule type" value="Genomic_DNA"/>
</dbReference>
<dbReference type="Gene3D" id="3.40.630.40">
    <property type="entry name" value="Zn-dependent exopeptidases"/>
    <property type="match status" value="1"/>
</dbReference>
<gene>
    <name evidence="1" type="ORF">C8J25_10810</name>
</gene>
<keyword evidence="1" id="KW-0378">Hydrolase</keyword>
<dbReference type="PIRSF" id="PIRSF029730">
    <property type="entry name" value="UCP029730"/>
    <property type="match status" value="1"/>
</dbReference>
<evidence type="ECO:0000313" key="1">
    <source>
        <dbReference type="EMBL" id="PTW44922.1"/>
    </source>
</evidence>
<comment type="caution">
    <text evidence="1">The sequence shown here is derived from an EMBL/GenBank/DDBJ whole genome shotgun (WGS) entry which is preliminary data.</text>
</comment>
<evidence type="ECO:0000313" key="2">
    <source>
        <dbReference type="Proteomes" id="UP000244013"/>
    </source>
</evidence>
<protein>
    <submittedName>
        <fullName evidence="1">Putative N-formylglutamate amidohydrolase</fullName>
    </submittedName>
</protein>